<dbReference type="Proteomes" id="UP000236161">
    <property type="component" value="Unassembled WGS sequence"/>
</dbReference>
<protein>
    <submittedName>
        <fullName evidence="2">Uncharacterized protein</fullName>
    </submittedName>
</protein>
<dbReference type="AlphaFoldDB" id="A0A2H9ZSG2"/>
<evidence type="ECO:0000313" key="3">
    <source>
        <dbReference type="Proteomes" id="UP000236161"/>
    </source>
</evidence>
<keyword evidence="3" id="KW-1185">Reference proteome</keyword>
<dbReference type="EMBL" id="KZ454389">
    <property type="protein sequence ID" value="PKA46241.1"/>
    <property type="molecule type" value="Genomic_DNA"/>
</dbReference>
<reference evidence="2 3" key="1">
    <citation type="journal article" date="2017" name="Nature">
        <title>The Apostasia genome and the evolution of orchids.</title>
        <authorList>
            <person name="Zhang G.Q."/>
            <person name="Liu K.W."/>
            <person name="Li Z."/>
            <person name="Lohaus R."/>
            <person name="Hsiao Y.Y."/>
            <person name="Niu S.C."/>
            <person name="Wang J.Y."/>
            <person name="Lin Y.C."/>
            <person name="Xu Q."/>
            <person name="Chen L.J."/>
            <person name="Yoshida K."/>
            <person name="Fujiwara S."/>
            <person name="Wang Z.W."/>
            <person name="Zhang Y.Q."/>
            <person name="Mitsuda N."/>
            <person name="Wang M."/>
            <person name="Liu G.H."/>
            <person name="Pecoraro L."/>
            <person name="Huang H.X."/>
            <person name="Xiao X.J."/>
            <person name="Lin M."/>
            <person name="Wu X.Y."/>
            <person name="Wu W.L."/>
            <person name="Chen Y.Y."/>
            <person name="Chang S.B."/>
            <person name="Sakamoto S."/>
            <person name="Ohme-Takagi M."/>
            <person name="Yagi M."/>
            <person name="Zeng S.J."/>
            <person name="Shen C.Y."/>
            <person name="Yeh C.M."/>
            <person name="Luo Y.B."/>
            <person name="Tsai W.C."/>
            <person name="Van de Peer Y."/>
            <person name="Liu Z.J."/>
        </authorList>
    </citation>
    <scope>NUCLEOTIDE SEQUENCE [LARGE SCALE GENOMIC DNA]</scope>
    <source>
        <strain evidence="3">cv. Shenzhen</strain>
        <tissue evidence="2">Stem</tissue>
    </source>
</reference>
<organism evidence="2 3">
    <name type="scientific">Apostasia shenzhenica</name>
    <dbReference type="NCBI Taxonomy" id="1088818"/>
    <lineage>
        <taxon>Eukaryota</taxon>
        <taxon>Viridiplantae</taxon>
        <taxon>Streptophyta</taxon>
        <taxon>Embryophyta</taxon>
        <taxon>Tracheophyta</taxon>
        <taxon>Spermatophyta</taxon>
        <taxon>Magnoliopsida</taxon>
        <taxon>Liliopsida</taxon>
        <taxon>Asparagales</taxon>
        <taxon>Orchidaceae</taxon>
        <taxon>Apostasioideae</taxon>
        <taxon>Apostasia</taxon>
    </lineage>
</organism>
<proteinExistence type="predicted"/>
<accession>A0A2H9ZSG2</accession>
<gene>
    <name evidence="2" type="ORF">AXF42_Ash019992</name>
</gene>
<sequence length="74" mass="8512">MVRIPRPYINVRVLTMRGADVNTWFQRCMTDIHVAPSGTNFLFKCFYSRRSQTSIKPRSCGFGQTSSTTIQDHP</sequence>
<evidence type="ECO:0000256" key="1">
    <source>
        <dbReference type="SAM" id="MobiDB-lite"/>
    </source>
</evidence>
<evidence type="ECO:0000313" key="2">
    <source>
        <dbReference type="EMBL" id="PKA46241.1"/>
    </source>
</evidence>
<feature type="region of interest" description="Disordered" evidence="1">
    <location>
        <begin position="55"/>
        <end position="74"/>
    </location>
</feature>
<name>A0A2H9ZSG2_9ASPA</name>